<dbReference type="PANTHER" id="PTHR30451">
    <property type="entry name" value="OUTER MEMBRANE USHER PROTEIN"/>
    <property type="match status" value="1"/>
</dbReference>
<dbReference type="Gene3D" id="2.60.40.3110">
    <property type="match status" value="1"/>
</dbReference>
<evidence type="ECO:0000256" key="4">
    <source>
        <dbReference type="ARBA" id="ARBA00022452"/>
    </source>
</evidence>
<sequence length="866" mass="91186">MPGLRPACAAVLSALSAFAPVMAQEAPHTERFDVANVEFATDFLAQGSSKTVDISRFEQGNPVEPGVHDVDVFLNQTWVGRKSIRFEAPNGSKAGNAVPVFDKAMLEQVGVAVLKLSPEVQGELTAGKSLRIEEVAGDGSFSFDFGDQRLQLSVPQAVMSRNARGWVSPESWDSGVTAGILGYDANVYHFGGNGTTSQTQAYVGLNAGFNVGGWRFRHQGAYQYNSTSGSQYQNIATFAQHDLTKLQSQLTLGDAFTTGELFDSVGFRGARIQTDDRMLPESLRGYAPTVRGVANTNANVTIRQNGNIIYETTVAPGPFVIDDLFPTGYGGDLQVTVLEADGRTQTFSVPYAAVPLSLRPGVNRYSAVAGQVRDNRVDGHPLFVQGTWQRGFTNMITGYAGATGAPGYAAGMVGGVLNTKFGAFGVDVTQAMTSMRDGTKYSGTSLRGTYSKLFSDTGTNFTLAAYRYSTGGYFNLVDAMALRENPRASVYRTKNQAQITLNQSLGERGGQLYATGSVVNYWNHQGSDINYSVGYNNNIGKVAFNLSASRQRSSTGQMSTLYFANFSIPFGGKNPMSVSTNFSHSSQGNTQVQSSLSGSLGVDNALSYGINAAHSAGGNSGSSTTGGANVAYRSPFATFSSSVSGGPGFAQGSVGVRGAVVAHPGGVTLSQPVSETISVIEAKDAEGARVLNAAGVRVDGRGYAVVPFMTPYSMNSVDIDPKGLSTDVELQTTSQQIAPRAGSVTMLKFETVSGRTAVIQARRANGEPLPFGASVLDETGKELGVVGQASRIVARGLQESGALTVKWGEDASAVCRIAYTLPVREKGRHAEMYQQIESTCEAPGVQAHAGAAGAANAKVAAPAAQQ</sequence>
<proteinExistence type="inferred from homology"/>
<dbReference type="Gene3D" id="3.10.20.410">
    <property type="match status" value="1"/>
</dbReference>
<dbReference type="EMBL" id="RQIS01000016">
    <property type="protein sequence ID" value="RQH03721.1"/>
    <property type="molecule type" value="Genomic_DNA"/>
</dbReference>
<evidence type="ECO:0000256" key="7">
    <source>
        <dbReference type="ARBA" id="ARBA00023136"/>
    </source>
</evidence>
<dbReference type="InterPro" id="IPR037224">
    <property type="entry name" value="PapC_N_sf"/>
</dbReference>
<evidence type="ECO:0000256" key="6">
    <source>
        <dbReference type="ARBA" id="ARBA00022729"/>
    </source>
</evidence>
<dbReference type="GO" id="GO:0009297">
    <property type="term" value="P:pilus assembly"/>
    <property type="evidence" value="ECO:0007669"/>
    <property type="project" value="InterPro"/>
</dbReference>
<evidence type="ECO:0000259" key="11">
    <source>
        <dbReference type="Pfam" id="PF13953"/>
    </source>
</evidence>
<feature type="domain" description="PapC-like C-terminal" evidence="11">
    <location>
        <begin position="759"/>
        <end position="822"/>
    </location>
</feature>
<dbReference type="InterPro" id="IPR025885">
    <property type="entry name" value="PapC_N"/>
</dbReference>
<dbReference type="InterPro" id="IPR000015">
    <property type="entry name" value="Fimb_usher"/>
</dbReference>
<evidence type="ECO:0000256" key="8">
    <source>
        <dbReference type="ARBA" id="ARBA00023237"/>
    </source>
</evidence>
<dbReference type="GO" id="GO:0015473">
    <property type="term" value="F:fimbrial usher porin activity"/>
    <property type="evidence" value="ECO:0007669"/>
    <property type="project" value="InterPro"/>
</dbReference>
<evidence type="ECO:0000256" key="5">
    <source>
        <dbReference type="ARBA" id="ARBA00022692"/>
    </source>
</evidence>
<evidence type="ECO:0000313" key="14">
    <source>
        <dbReference type="Proteomes" id="UP000272778"/>
    </source>
</evidence>
<dbReference type="Pfam" id="PF00577">
    <property type="entry name" value="Usher"/>
    <property type="match status" value="1"/>
</dbReference>
<feature type="domain" description="PapC N-terminal" evidence="12">
    <location>
        <begin position="38"/>
        <end position="186"/>
    </location>
</feature>
<dbReference type="GO" id="GO:0009279">
    <property type="term" value="C:cell outer membrane"/>
    <property type="evidence" value="ECO:0007669"/>
    <property type="project" value="UniProtKB-SubCell"/>
</dbReference>
<dbReference type="Gene3D" id="2.60.40.2610">
    <property type="entry name" value="Outer membrane usher protein FimD, plug domain"/>
    <property type="match status" value="1"/>
</dbReference>
<feature type="signal peptide" evidence="10">
    <location>
        <begin position="1"/>
        <end position="23"/>
    </location>
</feature>
<dbReference type="InterPro" id="IPR025949">
    <property type="entry name" value="PapC-like_C"/>
</dbReference>
<evidence type="ECO:0000256" key="2">
    <source>
        <dbReference type="ARBA" id="ARBA00008064"/>
    </source>
</evidence>
<reference evidence="13 14" key="1">
    <citation type="submission" date="2018-11" db="EMBL/GenBank/DDBJ databases">
        <title>Paraburkholderia sp. DHOA04, isolated from soil.</title>
        <authorList>
            <person name="Gao Z.-H."/>
            <person name="Qiu L.-H."/>
            <person name="Fu J.-C."/>
        </authorList>
    </citation>
    <scope>NUCLEOTIDE SEQUENCE [LARGE SCALE GENOMIC DNA]</scope>
    <source>
        <strain evidence="13 14">DHOA04</strain>
    </source>
</reference>
<keyword evidence="3 9" id="KW-0813">Transport</keyword>
<evidence type="ECO:0000256" key="3">
    <source>
        <dbReference type="ARBA" id="ARBA00022448"/>
    </source>
</evidence>
<name>A0A3N6MZV0_9BURK</name>
<evidence type="ECO:0000259" key="12">
    <source>
        <dbReference type="Pfam" id="PF13954"/>
    </source>
</evidence>
<comment type="caution">
    <text evidence="13">The sequence shown here is derived from an EMBL/GenBank/DDBJ whole genome shotgun (WGS) entry which is preliminary data.</text>
</comment>
<keyword evidence="14" id="KW-1185">Reference proteome</keyword>
<dbReference type="InterPro" id="IPR018030">
    <property type="entry name" value="Fimbrial_membr_usher_CS"/>
</dbReference>
<dbReference type="OrthoDB" id="6554712at2"/>
<dbReference type="Gene3D" id="2.60.40.2070">
    <property type="match status" value="1"/>
</dbReference>
<dbReference type="AlphaFoldDB" id="A0A3N6MZV0"/>
<gene>
    <name evidence="13" type="ORF">D1Y85_20175</name>
</gene>
<keyword evidence="7 9" id="KW-0472">Membrane</keyword>
<feature type="chain" id="PRO_5018071719" evidence="10">
    <location>
        <begin position="24"/>
        <end position="866"/>
    </location>
</feature>
<dbReference type="PANTHER" id="PTHR30451:SF20">
    <property type="entry name" value="FIMBRIAE USHER"/>
    <property type="match status" value="1"/>
</dbReference>
<dbReference type="InterPro" id="IPR043142">
    <property type="entry name" value="PapC-like_C_sf"/>
</dbReference>
<accession>A0A3N6MZV0</accession>
<evidence type="ECO:0000256" key="9">
    <source>
        <dbReference type="RuleBase" id="RU003884"/>
    </source>
</evidence>
<keyword evidence="6 10" id="KW-0732">Signal</keyword>
<comment type="subcellular location">
    <subcellularLocation>
        <location evidence="1 9">Cell outer membrane</location>
        <topology evidence="1 9">Multi-pass membrane protein</topology>
    </subcellularLocation>
</comment>
<dbReference type="PROSITE" id="PS01151">
    <property type="entry name" value="FIMBRIAL_USHER"/>
    <property type="match status" value="1"/>
</dbReference>
<comment type="similarity">
    <text evidence="2 9">Belongs to the fimbrial export usher family.</text>
</comment>
<dbReference type="InterPro" id="IPR042186">
    <property type="entry name" value="FimD_plug_dom"/>
</dbReference>
<protein>
    <submittedName>
        <fullName evidence="13">Fimbrial biogenesis outer membrane usher protein</fullName>
    </submittedName>
</protein>
<dbReference type="Pfam" id="PF13953">
    <property type="entry name" value="PapC_C"/>
    <property type="match status" value="1"/>
</dbReference>
<keyword evidence="9" id="KW-1029">Fimbrium biogenesis</keyword>
<evidence type="ECO:0000256" key="10">
    <source>
        <dbReference type="SAM" id="SignalP"/>
    </source>
</evidence>
<evidence type="ECO:0000256" key="1">
    <source>
        <dbReference type="ARBA" id="ARBA00004571"/>
    </source>
</evidence>
<keyword evidence="4" id="KW-1134">Transmembrane beta strand</keyword>
<dbReference type="FunFam" id="2.60.40.3110:FF:000001">
    <property type="entry name" value="Putative fimbrial outer membrane usher"/>
    <property type="match status" value="1"/>
</dbReference>
<organism evidence="13 14">
    <name type="scientific">Paraburkholderia dinghuensis</name>
    <dbReference type="NCBI Taxonomy" id="2305225"/>
    <lineage>
        <taxon>Bacteria</taxon>
        <taxon>Pseudomonadati</taxon>
        <taxon>Pseudomonadota</taxon>
        <taxon>Betaproteobacteria</taxon>
        <taxon>Burkholderiales</taxon>
        <taxon>Burkholderiaceae</taxon>
        <taxon>Paraburkholderia</taxon>
    </lineage>
</organism>
<dbReference type="SUPFAM" id="SSF141729">
    <property type="entry name" value="FimD N-terminal domain-like"/>
    <property type="match status" value="1"/>
</dbReference>
<dbReference type="Proteomes" id="UP000272778">
    <property type="component" value="Unassembled WGS sequence"/>
</dbReference>
<keyword evidence="5 9" id="KW-0812">Transmembrane</keyword>
<evidence type="ECO:0000313" key="13">
    <source>
        <dbReference type="EMBL" id="RQH03721.1"/>
    </source>
</evidence>
<dbReference type="Pfam" id="PF13954">
    <property type="entry name" value="PapC_N"/>
    <property type="match status" value="1"/>
</dbReference>
<keyword evidence="8 9" id="KW-0998">Cell outer membrane</keyword>